<feature type="signal peptide" evidence="3">
    <location>
        <begin position="1"/>
        <end position="18"/>
    </location>
</feature>
<feature type="transmembrane region" description="Helical" evidence="2">
    <location>
        <begin position="62"/>
        <end position="83"/>
    </location>
</feature>
<dbReference type="OrthoDB" id="7464126at2759"/>
<feature type="region of interest" description="Disordered" evidence="1">
    <location>
        <begin position="970"/>
        <end position="992"/>
    </location>
</feature>
<comment type="caution">
    <text evidence="4">The sequence shown here is derived from an EMBL/GenBank/DDBJ whole genome shotgun (WGS) entry which is preliminary data.</text>
</comment>
<dbReference type="EMBL" id="JAPDHF010000008">
    <property type="protein sequence ID" value="KAJ4013719.1"/>
    <property type="molecule type" value="Genomic_DNA"/>
</dbReference>
<evidence type="ECO:0000313" key="5">
    <source>
        <dbReference type="Proteomes" id="UP001152130"/>
    </source>
</evidence>
<feature type="compositionally biased region" description="Polar residues" evidence="1">
    <location>
        <begin position="497"/>
        <end position="513"/>
    </location>
</feature>
<keyword evidence="2" id="KW-0812">Transmembrane</keyword>
<evidence type="ECO:0000256" key="1">
    <source>
        <dbReference type="SAM" id="MobiDB-lite"/>
    </source>
</evidence>
<feature type="region of interest" description="Disordered" evidence="1">
    <location>
        <begin position="497"/>
        <end position="516"/>
    </location>
</feature>
<dbReference type="AlphaFoldDB" id="A0A9W8PPN0"/>
<keyword evidence="3" id="KW-0732">Signal</keyword>
<evidence type="ECO:0000256" key="2">
    <source>
        <dbReference type="SAM" id="Phobius"/>
    </source>
</evidence>
<feature type="region of interest" description="Disordered" evidence="1">
    <location>
        <begin position="234"/>
        <end position="267"/>
    </location>
</feature>
<gene>
    <name evidence="4" type="ORF">NW766_005958</name>
</gene>
<keyword evidence="5" id="KW-1185">Reference proteome</keyword>
<feature type="chain" id="PRO_5040853404" evidence="3">
    <location>
        <begin position="19"/>
        <end position="1188"/>
    </location>
</feature>
<keyword evidence="2" id="KW-1133">Transmembrane helix</keyword>
<name>A0A9W8PPN0_9HYPO</name>
<feature type="transmembrane region" description="Helical" evidence="2">
    <location>
        <begin position="328"/>
        <end position="351"/>
    </location>
</feature>
<sequence length="1188" mass="133724">MAPVSLLLFFLLVPPATALFGASNETDFWDDFANNFATDLAPIIALFGEQVTKQFLSQSTTILDVVIFSVGPLGIITAVVSCIRVSNVTFLKSAVGRAREPHGMPEVELCTSTSENVCELWSNGGICRVFGRPRILEFIYKRPTDPKAYRTEYDDKGMEVPAKCGIKSTIDVFNSGGHGQEQDQWQETFSYSLMFGNALSGKKTNIKQTMLNKRSEVAPDIEEALSGTANRQIQHKPSTQYMQSNSIPTHPKGQTRSRGQSDRPKNFAPFPNLALNIGVSRSSKQFGSLWFAAIIGILLQASFFFFAIWATQYDTGFYEDGKFPSDPIWQFLTFMGTACIVMGMALCAQVIDGVSTERRFVFRGAEKPRIFWLQPAGQRIGDQEFDGFAYSEAKSEYITSWKAAQATAVTSRRVCNSWRVWLAIILSTLGWVIQFIGLRGVHGSVAVYQLVVTLIMSAVRSILRSHHTPPNNQLSNESRRTDGHELDWQARELTYNHYPQSGDSKNDNPNSSEGILLSIDDHKTSNTLPDVHDGPTHYTVHWQSPQNNIILGNNYGKRIHGPAAKIIEWMTSRDLSYWQKATTPEVFQELDYILESEIPYHSQPFPQQAAEMVAIRSRLAFLTNQPHYQAWDSDVRDMSRRLKTTLERTARILAADVFPGCETRAFDSIVWSVGCHLNYNWGYGGRDSGLQQPLCFHLYRTEDIWNIDQHQLEAVLGLWLWAYDARLSQTERLQPGLKSCVASSATERTMKLLLLRWGVRAHEGTNPLAHEAEIISVDSAASMLNLMAQEMFTLFLKRTALTFDDEALLDTLYPDLDGPQGTRRSFVDDMSQMLVAEGLATYEEAIMSIIPAFYRDSAFQESGLPLELRLILKANSLKRQIRFDASEEVLDSLMEFEGGYYNRALAQQSYLELYRFQLLYMANTPRVYTFSELQLKVTRLRSRLDKSPTHKRRSAYLTVAESILAESSASNARQLNSRRTRSPGNMQNRPLDEESLSTLKLNTPDSLHSTIPIYALALTLRDKYDLETTDCRIRKALLRWAIVIGCTGLAEDLWDLEQWLDPADSAFSGGSDELLYAVVSPKYKPDTMSMLLFLLNVARVPASGFRESAQMEDARLLSNEDQILLTAAYKRFTCALSVAAARRNGLIYVRILAESAVWSDEYLQEAVRAADESGNSEIASYLRSKIGA</sequence>
<evidence type="ECO:0000256" key="3">
    <source>
        <dbReference type="SAM" id="SignalP"/>
    </source>
</evidence>
<protein>
    <submittedName>
        <fullName evidence="4">Uncharacterized protein</fullName>
    </submittedName>
</protein>
<feature type="compositionally biased region" description="Polar residues" evidence="1">
    <location>
        <begin position="234"/>
        <end position="258"/>
    </location>
</feature>
<feature type="transmembrane region" description="Helical" evidence="2">
    <location>
        <begin position="289"/>
        <end position="308"/>
    </location>
</feature>
<accession>A0A9W8PPN0</accession>
<feature type="transmembrane region" description="Helical" evidence="2">
    <location>
        <begin position="420"/>
        <end position="439"/>
    </location>
</feature>
<keyword evidence="2" id="KW-0472">Membrane</keyword>
<evidence type="ECO:0000313" key="4">
    <source>
        <dbReference type="EMBL" id="KAJ4013719.1"/>
    </source>
</evidence>
<proteinExistence type="predicted"/>
<dbReference type="Proteomes" id="UP001152130">
    <property type="component" value="Unassembled WGS sequence"/>
</dbReference>
<organism evidence="4 5">
    <name type="scientific">Fusarium irregulare</name>
    <dbReference type="NCBI Taxonomy" id="2494466"/>
    <lineage>
        <taxon>Eukaryota</taxon>
        <taxon>Fungi</taxon>
        <taxon>Dikarya</taxon>
        <taxon>Ascomycota</taxon>
        <taxon>Pezizomycotina</taxon>
        <taxon>Sordariomycetes</taxon>
        <taxon>Hypocreomycetidae</taxon>
        <taxon>Hypocreales</taxon>
        <taxon>Nectriaceae</taxon>
        <taxon>Fusarium</taxon>
        <taxon>Fusarium incarnatum-equiseti species complex</taxon>
    </lineage>
</organism>
<reference evidence="4" key="1">
    <citation type="submission" date="2022-10" db="EMBL/GenBank/DDBJ databases">
        <title>Fusarium specimens isolated from Avocado Roots.</title>
        <authorList>
            <person name="Stajich J."/>
            <person name="Roper C."/>
            <person name="Heimlech-Rivalta G."/>
        </authorList>
    </citation>
    <scope>NUCLEOTIDE SEQUENCE</scope>
    <source>
        <strain evidence="4">CF00143</strain>
    </source>
</reference>